<organism evidence="1 2">
    <name type="scientific">Wolfiporia cocos (strain MD-104)</name>
    <name type="common">Brown rot fungus</name>
    <dbReference type="NCBI Taxonomy" id="742152"/>
    <lineage>
        <taxon>Eukaryota</taxon>
        <taxon>Fungi</taxon>
        <taxon>Dikarya</taxon>
        <taxon>Basidiomycota</taxon>
        <taxon>Agaricomycotina</taxon>
        <taxon>Agaricomycetes</taxon>
        <taxon>Polyporales</taxon>
        <taxon>Phaeolaceae</taxon>
        <taxon>Wolfiporia</taxon>
    </lineage>
</organism>
<reference evidence="1 2" key="1">
    <citation type="journal article" date="2012" name="Science">
        <title>The Paleozoic origin of enzymatic lignin decomposition reconstructed from 31 fungal genomes.</title>
        <authorList>
            <person name="Floudas D."/>
            <person name="Binder M."/>
            <person name="Riley R."/>
            <person name="Barry K."/>
            <person name="Blanchette R.A."/>
            <person name="Henrissat B."/>
            <person name="Martinez A.T."/>
            <person name="Otillar R."/>
            <person name="Spatafora J.W."/>
            <person name="Yadav J.S."/>
            <person name="Aerts A."/>
            <person name="Benoit I."/>
            <person name="Boyd A."/>
            <person name="Carlson A."/>
            <person name="Copeland A."/>
            <person name="Coutinho P.M."/>
            <person name="de Vries R.P."/>
            <person name="Ferreira P."/>
            <person name="Findley K."/>
            <person name="Foster B."/>
            <person name="Gaskell J."/>
            <person name="Glotzer D."/>
            <person name="Gorecki P."/>
            <person name="Heitman J."/>
            <person name="Hesse C."/>
            <person name="Hori C."/>
            <person name="Igarashi K."/>
            <person name="Jurgens J.A."/>
            <person name="Kallen N."/>
            <person name="Kersten P."/>
            <person name="Kohler A."/>
            <person name="Kuees U."/>
            <person name="Kumar T.K.A."/>
            <person name="Kuo A."/>
            <person name="LaButti K."/>
            <person name="Larrondo L.F."/>
            <person name="Lindquist E."/>
            <person name="Ling A."/>
            <person name="Lombard V."/>
            <person name="Lucas S."/>
            <person name="Lundell T."/>
            <person name="Martin R."/>
            <person name="McLaughlin D.J."/>
            <person name="Morgenstern I."/>
            <person name="Morin E."/>
            <person name="Murat C."/>
            <person name="Nagy L.G."/>
            <person name="Nolan M."/>
            <person name="Ohm R.A."/>
            <person name="Patyshakuliyeva A."/>
            <person name="Rokas A."/>
            <person name="Ruiz-Duenas F.J."/>
            <person name="Sabat G."/>
            <person name="Salamov A."/>
            <person name="Samejima M."/>
            <person name="Schmutz J."/>
            <person name="Slot J.C."/>
            <person name="St John F."/>
            <person name="Stenlid J."/>
            <person name="Sun H."/>
            <person name="Sun S."/>
            <person name="Syed K."/>
            <person name="Tsang A."/>
            <person name="Wiebenga A."/>
            <person name="Young D."/>
            <person name="Pisabarro A."/>
            <person name="Eastwood D.C."/>
            <person name="Martin F."/>
            <person name="Cullen D."/>
            <person name="Grigoriev I.V."/>
            <person name="Hibbett D.S."/>
        </authorList>
    </citation>
    <scope>NUCLEOTIDE SEQUENCE [LARGE SCALE GENOMIC DNA]</scope>
    <source>
        <strain evidence="1 2">MD-104</strain>
    </source>
</reference>
<keyword evidence="2" id="KW-1185">Reference proteome</keyword>
<evidence type="ECO:0000313" key="1">
    <source>
        <dbReference type="EMBL" id="PCH33101.1"/>
    </source>
</evidence>
<sequence length="79" mass="9025">MNLRPFERTAKCDDCHRYGHDRIKEEHSNIVIVPPARCQSAGFITRRKPYVDSGARRVLALLSSHHAKMSPDKGDLCQH</sequence>
<dbReference type="AlphaFoldDB" id="A0A2H3ITR3"/>
<accession>A0A2H3ITR3</accession>
<proteinExistence type="predicted"/>
<dbReference type="EMBL" id="KB467831">
    <property type="protein sequence ID" value="PCH33101.1"/>
    <property type="molecule type" value="Genomic_DNA"/>
</dbReference>
<evidence type="ECO:0000313" key="2">
    <source>
        <dbReference type="Proteomes" id="UP000218811"/>
    </source>
</evidence>
<dbReference type="Proteomes" id="UP000218811">
    <property type="component" value="Unassembled WGS sequence"/>
</dbReference>
<gene>
    <name evidence="1" type="ORF">WOLCODRAFT_21735</name>
</gene>
<protein>
    <submittedName>
        <fullName evidence="1">Uncharacterized protein</fullName>
    </submittedName>
</protein>
<name>A0A2H3ITR3_WOLCO</name>